<evidence type="ECO:0000256" key="6">
    <source>
        <dbReference type="ARBA" id="ARBA00022833"/>
    </source>
</evidence>
<feature type="region of interest" description="Disordered" evidence="12">
    <location>
        <begin position="776"/>
        <end position="808"/>
    </location>
</feature>
<dbReference type="PROSITE" id="PS50157">
    <property type="entry name" value="ZINC_FINGER_C2H2_2"/>
    <property type="match status" value="6"/>
</dbReference>
<feature type="compositionally biased region" description="Pro residues" evidence="12">
    <location>
        <begin position="577"/>
        <end position="590"/>
    </location>
</feature>
<evidence type="ECO:0000256" key="9">
    <source>
        <dbReference type="ARBA" id="ARBA00023163"/>
    </source>
</evidence>
<feature type="domain" description="C2H2-type" evidence="13">
    <location>
        <begin position="472"/>
        <end position="499"/>
    </location>
</feature>
<keyword evidence="9" id="KW-0804">Transcription</keyword>
<name>A0A0K8UKU0_BACLA</name>
<dbReference type="GO" id="GO:0003682">
    <property type="term" value="F:chromatin binding"/>
    <property type="evidence" value="ECO:0007669"/>
    <property type="project" value="UniProtKB-ARBA"/>
</dbReference>
<evidence type="ECO:0000259" key="13">
    <source>
        <dbReference type="PROSITE" id="PS50157"/>
    </source>
</evidence>
<evidence type="ECO:0000256" key="7">
    <source>
        <dbReference type="ARBA" id="ARBA00023015"/>
    </source>
</evidence>
<dbReference type="GO" id="GO:0040029">
    <property type="term" value="P:epigenetic regulation of gene expression"/>
    <property type="evidence" value="ECO:0007669"/>
    <property type="project" value="UniProtKB-ARBA"/>
</dbReference>
<evidence type="ECO:0000256" key="12">
    <source>
        <dbReference type="SAM" id="MobiDB-lite"/>
    </source>
</evidence>
<keyword evidence="10" id="KW-0539">Nucleus</keyword>
<dbReference type="Gene3D" id="3.30.160.60">
    <property type="entry name" value="Classic Zinc Finger"/>
    <property type="match status" value="5"/>
</dbReference>
<dbReference type="SUPFAM" id="SSF57667">
    <property type="entry name" value="beta-beta-alpha zinc fingers"/>
    <property type="match status" value="3"/>
</dbReference>
<protein>
    <submittedName>
        <fullName evidence="14">Zinc finger protein Xfin</fullName>
    </submittedName>
</protein>
<evidence type="ECO:0000313" key="14">
    <source>
        <dbReference type="EMBL" id="JAI27176.1"/>
    </source>
</evidence>
<dbReference type="AlphaFoldDB" id="A0A0K8UKU0"/>
<dbReference type="GO" id="GO:0008270">
    <property type="term" value="F:zinc ion binding"/>
    <property type="evidence" value="ECO:0007669"/>
    <property type="project" value="UniProtKB-KW"/>
</dbReference>
<keyword evidence="7" id="KW-0805">Transcription regulation</keyword>
<feature type="compositionally biased region" description="Acidic residues" evidence="12">
    <location>
        <begin position="781"/>
        <end position="791"/>
    </location>
</feature>
<dbReference type="PANTHER" id="PTHR16515:SF66">
    <property type="entry name" value="C2H2-TYPE DOMAIN-CONTAINING PROTEIN"/>
    <property type="match status" value="1"/>
</dbReference>
<organism evidence="14">
    <name type="scientific">Bactrocera latifrons</name>
    <name type="common">Malaysian fruit fly</name>
    <name type="synonym">Chaetodacus latifrons</name>
    <dbReference type="NCBI Taxonomy" id="174628"/>
    <lineage>
        <taxon>Eukaryota</taxon>
        <taxon>Metazoa</taxon>
        <taxon>Ecdysozoa</taxon>
        <taxon>Arthropoda</taxon>
        <taxon>Hexapoda</taxon>
        <taxon>Insecta</taxon>
        <taxon>Pterygota</taxon>
        <taxon>Neoptera</taxon>
        <taxon>Endopterygota</taxon>
        <taxon>Diptera</taxon>
        <taxon>Brachycera</taxon>
        <taxon>Muscomorpha</taxon>
        <taxon>Tephritoidea</taxon>
        <taxon>Tephritidae</taxon>
        <taxon>Bactrocera</taxon>
        <taxon>Bactrocera</taxon>
    </lineage>
</organism>
<evidence type="ECO:0000256" key="1">
    <source>
        <dbReference type="ARBA" id="ARBA00003767"/>
    </source>
</evidence>
<comment type="subcellular location">
    <subcellularLocation>
        <location evidence="2">Nucleus</location>
    </subcellularLocation>
</comment>
<dbReference type="OrthoDB" id="3437960at2759"/>
<dbReference type="InterPro" id="IPR013087">
    <property type="entry name" value="Znf_C2H2_type"/>
</dbReference>
<comment type="function">
    <text evidence="1">May be involved in transcriptional regulation.</text>
</comment>
<evidence type="ECO:0000313" key="15">
    <source>
        <dbReference type="EMBL" id="JAI47789.1"/>
    </source>
</evidence>
<feature type="domain" description="C2H2-type" evidence="13">
    <location>
        <begin position="700"/>
        <end position="727"/>
    </location>
</feature>
<dbReference type="EMBL" id="GDHF01004525">
    <property type="protein sequence ID" value="JAI47789.1"/>
    <property type="molecule type" value="Transcribed_RNA"/>
</dbReference>
<gene>
    <name evidence="14" type="primary">XFIN_8</name>
    <name evidence="15" type="synonym">XFIN_3</name>
    <name evidence="14" type="ORF">c0_g1_i3</name>
    <name evidence="15" type="ORF">c0_g1_i7</name>
</gene>
<accession>A0A0K8UKU0</accession>
<evidence type="ECO:0000256" key="8">
    <source>
        <dbReference type="ARBA" id="ARBA00023125"/>
    </source>
</evidence>
<evidence type="ECO:0000256" key="11">
    <source>
        <dbReference type="PROSITE-ProRule" id="PRU00042"/>
    </source>
</evidence>
<dbReference type="InterPro" id="IPR050331">
    <property type="entry name" value="Zinc_finger"/>
</dbReference>
<feature type="region of interest" description="Disordered" evidence="12">
    <location>
        <begin position="561"/>
        <end position="600"/>
    </location>
</feature>
<reference evidence="14" key="1">
    <citation type="submission" date="2015-06" db="EMBL/GenBank/DDBJ databases">
        <authorList>
            <person name="Hoefler B.C."/>
            <person name="Straight P.D."/>
        </authorList>
    </citation>
    <scope>NUCLEOTIDE SEQUENCE</scope>
</reference>
<keyword evidence="5 11" id="KW-0863">Zinc-finger</keyword>
<feature type="domain" description="C2H2-type" evidence="13">
    <location>
        <begin position="728"/>
        <end position="755"/>
    </location>
</feature>
<evidence type="ECO:0000256" key="5">
    <source>
        <dbReference type="ARBA" id="ARBA00022771"/>
    </source>
</evidence>
<dbReference type="PANTHER" id="PTHR16515">
    <property type="entry name" value="PR DOMAIN ZINC FINGER PROTEIN"/>
    <property type="match status" value="1"/>
</dbReference>
<feature type="domain" description="C2H2-type" evidence="13">
    <location>
        <begin position="500"/>
        <end position="527"/>
    </location>
</feature>
<feature type="region of interest" description="Disordered" evidence="12">
    <location>
        <begin position="616"/>
        <end position="654"/>
    </location>
</feature>
<dbReference type="FunFam" id="3.30.160.60:FF:000690">
    <property type="entry name" value="Zinc finger protein 354C"/>
    <property type="match status" value="1"/>
</dbReference>
<dbReference type="EMBL" id="GDHF01025138">
    <property type="protein sequence ID" value="JAI27176.1"/>
    <property type="molecule type" value="Transcribed_RNA"/>
</dbReference>
<feature type="domain" description="C2H2-type" evidence="13">
    <location>
        <begin position="860"/>
        <end position="878"/>
    </location>
</feature>
<dbReference type="GO" id="GO:0043565">
    <property type="term" value="F:sequence-specific DNA binding"/>
    <property type="evidence" value="ECO:0007669"/>
    <property type="project" value="UniProtKB-ARBA"/>
</dbReference>
<keyword evidence="4" id="KW-0677">Repeat</keyword>
<evidence type="ECO:0000256" key="4">
    <source>
        <dbReference type="ARBA" id="ARBA00022737"/>
    </source>
</evidence>
<dbReference type="PROSITE" id="PS00028">
    <property type="entry name" value="ZINC_FINGER_C2H2_1"/>
    <property type="match status" value="5"/>
</dbReference>
<dbReference type="Pfam" id="PF00096">
    <property type="entry name" value="zf-C2H2"/>
    <property type="match status" value="5"/>
</dbReference>
<dbReference type="FunFam" id="3.30.160.60:FF:000097">
    <property type="entry name" value="Zinc finger protein"/>
    <property type="match status" value="1"/>
</dbReference>
<keyword evidence="6" id="KW-0862">Zinc</keyword>
<feature type="domain" description="C2H2-type" evidence="13">
    <location>
        <begin position="756"/>
        <end position="783"/>
    </location>
</feature>
<keyword evidence="3" id="KW-0479">Metal-binding</keyword>
<sequence length="898" mass="102142">MEILMKLKCSPSVPNHGNSTTHSTLKVVDHHHQLTQQHATLPAPVTTTPPTLIRLPSQTNVTYGSPPSLPTIAIQTLPSVPSKRPCLNYSKSLECCNITATQQGIEIFSLPWDQQGRRNVTYEVSMQKPPSCCSDINASNLYETPACCSTYGTVSTASHSTGTPQLAQLPPLQQAPTMHPPPLSFQIASSEDLSENDSMADLDTHYEYKEPEENFISIEDTKIKGFLVKIGRECALQKRRQKPRDRVIEYVHKSPENQVDFEIIDLDDEDDREELRQIMHQVEKNTLKKDVQRDVQHIAMSDLNMSTKSRDKCRARLKSPCISLIPKSPPLTSKSAKVIPQQKIELSKERIIAHIELSDTSDSEPEQCENITENIRSTESAVAVVGFNSDDDEDELSFAAAAVTCELECDDDDIDNIEKNSDIAKTSTNISSNEVVVLHSDDENFESIDKPEKGQELNWEDIDRREKGRQFFECYLCGKKVQSSYNLRRHMMIHTGERPFGCDMCDRRFREFSDLKKHRRRHSNETNFVCMVCRVKPPMIQDSTRCNDCDSKTSAITAAMRPQLSASPSLPDTPQTPSLPMPTLPPPPLTARPSLSTDRFHDTSTITSYTLIENSAETSNKETPKTIGKITLDLEDSTSSPKRSSSTPLPSADMPSLVPINAPFTVNKTAPTSTQLLLDNIPVVHRPNYNQLGIVTRKEFPCPLCQRPFGTRHNLKRHFMIHTGEKPFSCNKCRKPFREYSTLKKHMATHQRDRYYKCLHCPRKYRDYLEYSGHKKTHTNEEDDDDDDDMNFDQQQLSSSSTTSSPQKKVKISCDSSYDSNEEDSSSEDWLECCECKQRFTEIELYTKHLKEHDPMVYLYECYICKKTFEQRDELIEHVSACKEELRETALQRAKCFN</sequence>
<evidence type="ECO:0000256" key="10">
    <source>
        <dbReference type="ARBA" id="ARBA00023242"/>
    </source>
</evidence>
<dbReference type="InterPro" id="IPR036236">
    <property type="entry name" value="Znf_C2H2_sf"/>
</dbReference>
<dbReference type="GO" id="GO:0000785">
    <property type="term" value="C:chromatin"/>
    <property type="evidence" value="ECO:0007669"/>
    <property type="project" value="UniProtKB-ARBA"/>
</dbReference>
<keyword evidence="8" id="KW-0238">DNA-binding</keyword>
<feature type="compositionally biased region" description="Low complexity" evidence="12">
    <location>
        <begin position="637"/>
        <end position="651"/>
    </location>
</feature>
<proteinExistence type="predicted"/>
<evidence type="ECO:0000256" key="2">
    <source>
        <dbReference type="ARBA" id="ARBA00004123"/>
    </source>
</evidence>
<evidence type="ECO:0000256" key="3">
    <source>
        <dbReference type="ARBA" id="ARBA00022723"/>
    </source>
</evidence>
<dbReference type="GO" id="GO:0005634">
    <property type="term" value="C:nucleus"/>
    <property type="evidence" value="ECO:0007669"/>
    <property type="project" value="UniProtKB-SubCell"/>
</dbReference>
<dbReference type="SMART" id="SM00355">
    <property type="entry name" value="ZnF_C2H2"/>
    <property type="match status" value="7"/>
</dbReference>